<comment type="caution">
    <text evidence="1">The sequence shown here is derived from an EMBL/GenBank/DDBJ whole genome shotgun (WGS) entry which is preliminary data.</text>
</comment>
<gene>
    <name evidence="1" type="ORF">MBJ925_LOCUS1779</name>
</gene>
<proteinExistence type="predicted"/>
<organism evidence="1 2">
    <name type="scientific">Rotaria magnacalcarata</name>
    <dbReference type="NCBI Taxonomy" id="392030"/>
    <lineage>
        <taxon>Eukaryota</taxon>
        <taxon>Metazoa</taxon>
        <taxon>Spiralia</taxon>
        <taxon>Gnathifera</taxon>
        <taxon>Rotifera</taxon>
        <taxon>Eurotatoria</taxon>
        <taxon>Bdelloidea</taxon>
        <taxon>Philodinida</taxon>
        <taxon>Philodinidae</taxon>
        <taxon>Rotaria</taxon>
    </lineage>
</organism>
<name>A0A816KIQ1_9BILA</name>
<protein>
    <submittedName>
        <fullName evidence="1">Uncharacterized protein</fullName>
    </submittedName>
</protein>
<accession>A0A816KIQ1</accession>
<reference evidence="1" key="1">
    <citation type="submission" date="2021-02" db="EMBL/GenBank/DDBJ databases">
        <authorList>
            <person name="Nowell W R."/>
        </authorList>
    </citation>
    <scope>NUCLEOTIDE SEQUENCE</scope>
</reference>
<evidence type="ECO:0000313" key="2">
    <source>
        <dbReference type="Proteomes" id="UP000663824"/>
    </source>
</evidence>
<dbReference type="EMBL" id="CAJNRE010000114">
    <property type="protein sequence ID" value="CAF1919793.1"/>
    <property type="molecule type" value="Genomic_DNA"/>
</dbReference>
<evidence type="ECO:0000313" key="1">
    <source>
        <dbReference type="EMBL" id="CAF1919793.1"/>
    </source>
</evidence>
<dbReference type="AlphaFoldDB" id="A0A816KIQ1"/>
<sequence length="352" mass="41336">MPFLELTIDFMHRIFTFHIELNKLSKYYIECLIGSYFSIDMNEFVLEIFDHRLNKYIIVDEFYINELRSNSYFETVTSHKARIRSRYKNAVSTQLDKQTLSSNLAKETSQLYDPAPPPAADHLIVWLDAYISHPQSNRQLKRYFNMITTIDMPIGFSSQTDIDIDNLIRTPYFNLTDSKEFDGAQKVLWMFSNVDDCVKFIDSPSSSETTIFVISSGSLGRKLVPRIFNNKRIYAIYIFTCNILTQIDWAIHYVDKVLMFVHELDLLIRLPKDIADYYVRKALKTIENPRQSLHYLYWSKKLLNKANNVDRLNGITVKVKQIEAFIERIEACSSNFQTWKNNTRISVECNEV</sequence>
<dbReference type="Proteomes" id="UP000663824">
    <property type="component" value="Unassembled WGS sequence"/>
</dbReference>